<gene>
    <name evidence="1" type="ORF">METZ01_LOCUS375551</name>
</gene>
<protein>
    <submittedName>
        <fullName evidence="1">Uncharacterized protein</fullName>
    </submittedName>
</protein>
<dbReference type="EMBL" id="UINC01137389">
    <property type="protein sequence ID" value="SVD22697.1"/>
    <property type="molecule type" value="Genomic_DNA"/>
</dbReference>
<evidence type="ECO:0000313" key="1">
    <source>
        <dbReference type="EMBL" id="SVD22697.1"/>
    </source>
</evidence>
<reference evidence="1" key="1">
    <citation type="submission" date="2018-05" db="EMBL/GenBank/DDBJ databases">
        <authorList>
            <person name="Lanie J.A."/>
            <person name="Ng W.-L."/>
            <person name="Kazmierczak K.M."/>
            <person name="Andrzejewski T.M."/>
            <person name="Davidsen T.M."/>
            <person name="Wayne K.J."/>
            <person name="Tettelin H."/>
            <person name="Glass J.I."/>
            <person name="Rusch D."/>
            <person name="Podicherti R."/>
            <person name="Tsui H.-C.T."/>
            <person name="Winkler M.E."/>
        </authorList>
    </citation>
    <scope>NUCLEOTIDE SEQUENCE</scope>
</reference>
<dbReference type="AlphaFoldDB" id="A0A382TMG4"/>
<organism evidence="1">
    <name type="scientific">marine metagenome</name>
    <dbReference type="NCBI Taxonomy" id="408172"/>
    <lineage>
        <taxon>unclassified sequences</taxon>
        <taxon>metagenomes</taxon>
        <taxon>ecological metagenomes</taxon>
    </lineage>
</organism>
<feature type="non-terminal residue" evidence="1">
    <location>
        <position position="37"/>
    </location>
</feature>
<name>A0A382TMG4_9ZZZZ</name>
<proteinExistence type="predicted"/>
<sequence>MNTTVEDFFNFQCSTDGGSSYGVTNTSTFFWAYHTEA</sequence>
<accession>A0A382TMG4</accession>